<evidence type="ECO:0000256" key="4">
    <source>
        <dbReference type="ARBA" id="ARBA00022989"/>
    </source>
</evidence>
<feature type="transmembrane region" description="Helical" evidence="6">
    <location>
        <begin position="6"/>
        <end position="25"/>
    </location>
</feature>
<dbReference type="KEGG" id="lsw:GTO87_04135"/>
<dbReference type="GeneID" id="89599606"/>
<keyword evidence="3 6" id="KW-0812">Transmembrane</keyword>
<name>A0A7H9EJH9_9LACO</name>
<sequence length="76" mass="8672">MSTGVWIVLVIIALIAGTVIGFFVARRAQENYLKNNPPINEQMLRTMMIQMGQKPSEKKLRQMVNSMKSNYGKNDK</sequence>
<organism evidence="7 8">
    <name type="scientific">Ligilactobacillus saerimneri</name>
    <dbReference type="NCBI Taxonomy" id="228229"/>
    <lineage>
        <taxon>Bacteria</taxon>
        <taxon>Bacillati</taxon>
        <taxon>Bacillota</taxon>
        <taxon>Bacilli</taxon>
        <taxon>Lactobacillales</taxon>
        <taxon>Lactobacillaceae</taxon>
        <taxon>Ligilactobacillus</taxon>
    </lineage>
</organism>
<dbReference type="EMBL" id="CP047418">
    <property type="protein sequence ID" value="QLL77860.1"/>
    <property type="molecule type" value="Genomic_DNA"/>
</dbReference>
<comment type="similarity">
    <text evidence="2 6">Belongs to the UPF0154 family.</text>
</comment>
<evidence type="ECO:0000256" key="2">
    <source>
        <dbReference type="ARBA" id="ARBA00006694"/>
    </source>
</evidence>
<accession>A0A7H9EJH9</accession>
<keyword evidence="5 6" id="KW-0472">Membrane</keyword>
<dbReference type="GO" id="GO:0005886">
    <property type="term" value="C:plasma membrane"/>
    <property type="evidence" value="ECO:0007669"/>
    <property type="project" value="UniProtKB-SubCell"/>
</dbReference>
<keyword evidence="4 6" id="KW-1133">Transmembrane helix</keyword>
<dbReference type="Pfam" id="PF03672">
    <property type="entry name" value="UPF0154"/>
    <property type="match status" value="1"/>
</dbReference>
<comment type="subcellular location">
    <subcellularLocation>
        <location evidence="6">Cell membrane</location>
        <topology evidence="6">Single-pass membrane protein</topology>
    </subcellularLocation>
    <subcellularLocation>
        <location evidence="1">Membrane</location>
        <topology evidence="1">Single-pass membrane protein</topology>
    </subcellularLocation>
</comment>
<protein>
    <recommendedName>
        <fullName evidence="6">UPF0154 protein GTO87_04135</fullName>
    </recommendedName>
</protein>
<evidence type="ECO:0000256" key="6">
    <source>
        <dbReference type="HAMAP-Rule" id="MF_00363"/>
    </source>
</evidence>
<dbReference type="InterPro" id="IPR005359">
    <property type="entry name" value="UPF0154"/>
</dbReference>
<dbReference type="Proteomes" id="UP000510886">
    <property type="component" value="Chromosome"/>
</dbReference>
<dbReference type="AlphaFoldDB" id="A0A7H9EJH9"/>
<keyword evidence="6" id="KW-1003">Cell membrane</keyword>
<dbReference type="RefSeq" id="WP_009554609.1">
    <property type="nucleotide sequence ID" value="NZ_CALVCX010000059.1"/>
</dbReference>
<reference evidence="7 8" key="1">
    <citation type="submission" date="2020-01" db="EMBL/GenBank/DDBJ databases">
        <title>Complete and circular genome sequences of six lactobacillus isolates from horses.</title>
        <authorList>
            <person name="Hassan H.M."/>
        </authorList>
    </citation>
    <scope>NUCLEOTIDE SEQUENCE [LARGE SCALE GENOMIC DNA]</scope>
    <source>
        <strain evidence="7 8">1A</strain>
    </source>
</reference>
<dbReference type="HAMAP" id="MF_00363">
    <property type="entry name" value="UPF0154"/>
    <property type="match status" value="1"/>
</dbReference>
<evidence type="ECO:0000256" key="3">
    <source>
        <dbReference type="ARBA" id="ARBA00022692"/>
    </source>
</evidence>
<evidence type="ECO:0000256" key="1">
    <source>
        <dbReference type="ARBA" id="ARBA00004167"/>
    </source>
</evidence>
<evidence type="ECO:0000313" key="8">
    <source>
        <dbReference type="Proteomes" id="UP000510886"/>
    </source>
</evidence>
<gene>
    <name evidence="7" type="ORF">GTO87_04135</name>
</gene>
<evidence type="ECO:0000313" key="7">
    <source>
        <dbReference type="EMBL" id="QLL77860.1"/>
    </source>
</evidence>
<evidence type="ECO:0000256" key="5">
    <source>
        <dbReference type="ARBA" id="ARBA00023136"/>
    </source>
</evidence>
<proteinExistence type="inferred from homology"/>